<name>A0A221NU12_9ACTN</name>
<keyword evidence="3" id="KW-1185">Reference proteome</keyword>
<dbReference type="KEGG" id="splu:LK06_002580"/>
<sequence length="433" mass="47676">METPAMTVTQASLTAFARRLFEHLPRADQRRWAHVYLEGLLTAPGKKSVRRIAAAASESPTAPQSLQKFVNTSPWDWMPVREKLARWVEQQLPLRAMVIDQAILRKRGQHSCGVHRRYLASTGRSVTCQVGVGAFLASDDAALPVDWSLLLPRAWIGDPLRRARARIPDEARAWPFATHVLELAGPGSAGARSRPLPVVADLDSSSGASVVIGRLALMERDFVIAVPGNLKILGCCPRTPCHVSASFHGPLLPAYGLHERDRGFPVRTEDVAGIGHLGAETVTSCFVHVPEQGSGAPLRTYRLLAVRSGAKGRSAQLWLTNMLDTPTEDVLILAGLLSRTAGAVRDMEEHVGLLDFEGRSYPGWHHHMTLVSAAYAYRLLGSAPRREGSRLLQCERMPLRTRQPGGDRTLGPLRYDERGHVVFEEDVLVHRTR</sequence>
<dbReference type="EMBL" id="CP022433">
    <property type="protein sequence ID" value="ASN23278.1"/>
    <property type="molecule type" value="Genomic_DNA"/>
</dbReference>
<dbReference type="InterPro" id="IPR038721">
    <property type="entry name" value="IS701-like_DDE_dom"/>
</dbReference>
<evidence type="ECO:0000313" key="3">
    <source>
        <dbReference type="Proteomes" id="UP000031501"/>
    </source>
</evidence>
<dbReference type="PANTHER" id="PTHR33627">
    <property type="entry name" value="TRANSPOSASE"/>
    <property type="match status" value="1"/>
</dbReference>
<gene>
    <name evidence="2" type="ORF">LK07_03665</name>
</gene>
<dbReference type="OrthoDB" id="3657225at2"/>
<dbReference type="Proteomes" id="UP000031501">
    <property type="component" value="Chromosome"/>
</dbReference>
<dbReference type="SUPFAM" id="SSF53098">
    <property type="entry name" value="Ribonuclease H-like"/>
    <property type="match status" value="1"/>
</dbReference>
<accession>A0A221NU12</accession>
<proteinExistence type="predicted"/>
<dbReference type="AlphaFoldDB" id="A0A221NU12"/>
<evidence type="ECO:0000313" key="2">
    <source>
        <dbReference type="EMBL" id="ASN23278.1"/>
    </source>
</evidence>
<dbReference type="InterPro" id="IPR039365">
    <property type="entry name" value="IS701-like"/>
</dbReference>
<protein>
    <recommendedName>
        <fullName evidence="1">Transposase IS701-like DDE domain-containing protein</fullName>
    </recommendedName>
</protein>
<dbReference type="STRING" id="1355015.LK06_002580"/>
<dbReference type="InterPro" id="IPR012337">
    <property type="entry name" value="RNaseH-like_sf"/>
</dbReference>
<dbReference type="Pfam" id="PF13546">
    <property type="entry name" value="DDE_5"/>
    <property type="match status" value="1"/>
</dbReference>
<evidence type="ECO:0000259" key="1">
    <source>
        <dbReference type="Pfam" id="PF13546"/>
    </source>
</evidence>
<feature type="domain" description="Transposase IS701-like DDE" evidence="1">
    <location>
        <begin position="19"/>
        <end position="201"/>
    </location>
</feature>
<dbReference type="PANTHER" id="PTHR33627:SF1">
    <property type="entry name" value="TRANSPOSASE"/>
    <property type="match status" value="1"/>
</dbReference>
<reference evidence="2 3" key="1">
    <citation type="submission" date="2017-07" db="EMBL/GenBank/DDBJ databases">
        <title>Genome sequence of Streptomyces pluripotens MUSC 137T.</title>
        <authorList>
            <person name="Ser H.-L."/>
            <person name="Lee L.-H."/>
        </authorList>
    </citation>
    <scope>NUCLEOTIDE SEQUENCE [LARGE SCALE GENOMIC DNA]</scope>
    <source>
        <strain evidence="2 3">MUSC 137</strain>
    </source>
</reference>
<organism evidence="2 3">
    <name type="scientific">Streptomyces pluripotens</name>
    <dbReference type="NCBI Taxonomy" id="1355015"/>
    <lineage>
        <taxon>Bacteria</taxon>
        <taxon>Bacillati</taxon>
        <taxon>Actinomycetota</taxon>
        <taxon>Actinomycetes</taxon>
        <taxon>Kitasatosporales</taxon>
        <taxon>Streptomycetaceae</taxon>
        <taxon>Streptomyces</taxon>
    </lineage>
</organism>